<reference evidence="2" key="1">
    <citation type="journal article" date="2014" name="Front. Microbiol.">
        <title>High frequency of phylogenetically diverse reductive dehalogenase-homologous genes in deep subseafloor sedimentary metagenomes.</title>
        <authorList>
            <person name="Kawai M."/>
            <person name="Futagami T."/>
            <person name="Toyoda A."/>
            <person name="Takaki Y."/>
            <person name="Nishi S."/>
            <person name="Hori S."/>
            <person name="Arai W."/>
            <person name="Tsubouchi T."/>
            <person name="Morono Y."/>
            <person name="Uchiyama I."/>
            <person name="Ito T."/>
            <person name="Fujiyama A."/>
            <person name="Inagaki F."/>
            <person name="Takami H."/>
        </authorList>
    </citation>
    <scope>NUCLEOTIDE SEQUENCE</scope>
    <source>
        <strain evidence="2">Expedition CK06-06</strain>
    </source>
</reference>
<dbReference type="InterPro" id="IPR008988">
    <property type="entry name" value="Transcriptional_repressor_C"/>
</dbReference>
<comment type="caution">
    <text evidence="2">The sequence shown here is derived from an EMBL/GenBank/DDBJ whole genome shotgun (WGS) entry which is preliminary data.</text>
</comment>
<dbReference type="Gene3D" id="2.30.30.100">
    <property type="match status" value="1"/>
</dbReference>
<sequence>MELSAEATRVGFLILGIGVNLNVDRNDFPEDFRPLATSLFSHSGHSVDRAHFTRRLFGTLEGILDVHAERGWSALEPRFREFFRMWGRRIRVSDLAKGETTGVCRGIDPDGALYLEGEDGERIRVLAGDVTIIKDGADRK</sequence>
<dbReference type="InterPro" id="IPR003142">
    <property type="entry name" value="BPL_C"/>
</dbReference>
<gene>
    <name evidence="2" type="ORF">S01H1_34080</name>
</gene>
<evidence type="ECO:0000313" key="2">
    <source>
        <dbReference type="EMBL" id="GAG13935.1"/>
    </source>
</evidence>
<organism evidence="2">
    <name type="scientific">marine sediment metagenome</name>
    <dbReference type="NCBI Taxonomy" id="412755"/>
    <lineage>
        <taxon>unclassified sequences</taxon>
        <taxon>metagenomes</taxon>
        <taxon>ecological metagenomes</taxon>
    </lineage>
</organism>
<name>X0V737_9ZZZZ</name>
<dbReference type="SUPFAM" id="SSF55681">
    <property type="entry name" value="Class II aaRS and biotin synthetases"/>
    <property type="match status" value="1"/>
</dbReference>
<dbReference type="EMBL" id="BARS01021195">
    <property type="protein sequence ID" value="GAG13935.1"/>
    <property type="molecule type" value="Genomic_DNA"/>
</dbReference>
<feature type="domain" description="Biotin protein ligase C-terminal" evidence="1">
    <location>
        <begin position="87"/>
        <end position="130"/>
    </location>
</feature>
<evidence type="ECO:0000259" key="1">
    <source>
        <dbReference type="Pfam" id="PF02237"/>
    </source>
</evidence>
<proteinExistence type="predicted"/>
<accession>X0V737</accession>
<dbReference type="Pfam" id="PF02237">
    <property type="entry name" value="BPL_C"/>
    <property type="match status" value="1"/>
</dbReference>
<dbReference type="SUPFAM" id="SSF50037">
    <property type="entry name" value="C-terminal domain of transcriptional repressors"/>
    <property type="match status" value="1"/>
</dbReference>
<dbReference type="Gene3D" id="3.30.930.10">
    <property type="entry name" value="Bira Bifunctional Protein, Domain 2"/>
    <property type="match status" value="1"/>
</dbReference>
<protein>
    <recommendedName>
        <fullName evidence="1">Biotin protein ligase C-terminal domain-containing protein</fullName>
    </recommendedName>
</protein>
<dbReference type="InterPro" id="IPR045864">
    <property type="entry name" value="aa-tRNA-synth_II/BPL/LPL"/>
</dbReference>
<dbReference type="AlphaFoldDB" id="X0V737"/>